<dbReference type="Pfam" id="PF02944">
    <property type="entry name" value="BESS"/>
    <property type="match status" value="1"/>
</dbReference>
<gene>
    <name evidence="3" type="ORF">FWK35_00030445</name>
</gene>
<keyword evidence="1" id="KW-0539">Nucleus</keyword>
<comment type="subcellular location">
    <subcellularLocation>
        <location evidence="1">Nucleus</location>
    </subcellularLocation>
</comment>
<evidence type="ECO:0000259" key="2">
    <source>
        <dbReference type="PROSITE" id="PS51031"/>
    </source>
</evidence>
<comment type="caution">
    <text evidence="3">The sequence shown here is derived from an EMBL/GenBank/DDBJ whole genome shotgun (WGS) entry which is preliminary data.</text>
</comment>
<name>A0A6G0W229_APHCR</name>
<feature type="domain" description="BESS" evidence="2">
    <location>
        <begin position="156"/>
        <end position="195"/>
    </location>
</feature>
<protein>
    <submittedName>
        <fullName evidence="3">BESS domain-containing protein</fullName>
    </submittedName>
</protein>
<dbReference type="AlphaFoldDB" id="A0A6G0W229"/>
<dbReference type="GO" id="GO:0003677">
    <property type="term" value="F:DNA binding"/>
    <property type="evidence" value="ECO:0007669"/>
    <property type="project" value="InterPro"/>
</dbReference>
<dbReference type="PROSITE" id="PS51031">
    <property type="entry name" value="BESS"/>
    <property type="match status" value="1"/>
</dbReference>
<organism evidence="3 4">
    <name type="scientific">Aphis craccivora</name>
    <name type="common">Cowpea aphid</name>
    <dbReference type="NCBI Taxonomy" id="307492"/>
    <lineage>
        <taxon>Eukaryota</taxon>
        <taxon>Metazoa</taxon>
        <taxon>Ecdysozoa</taxon>
        <taxon>Arthropoda</taxon>
        <taxon>Hexapoda</taxon>
        <taxon>Insecta</taxon>
        <taxon>Pterygota</taxon>
        <taxon>Neoptera</taxon>
        <taxon>Paraneoptera</taxon>
        <taxon>Hemiptera</taxon>
        <taxon>Sternorrhyncha</taxon>
        <taxon>Aphidomorpha</taxon>
        <taxon>Aphidoidea</taxon>
        <taxon>Aphididae</taxon>
        <taxon>Aphidini</taxon>
        <taxon>Aphis</taxon>
        <taxon>Aphis</taxon>
    </lineage>
</organism>
<evidence type="ECO:0000313" key="4">
    <source>
        <dbReference type="Proteomes" id="UP000478052"/>
    </source>
</evidence>
<keyword evidence="4" id="KW-1185">Reference proteome</keyword>
<accession>A0A6G0W229</accession>
<evidence type="ECO:0000313" key="3">
    <source>
        <dbReference type="EMBL" id="KAF0717219.1"/>
    </source>
</evidence>
<evidence type="ECO:0000256" key="1">
    <source>
        <dbReference type="PROSITE-ProRule" id="PRU00371"/>
    </source>
</evidence>
<dbReference type="GO" id="GO:0005634">
    <property type="term" value="C:nucleus"/>
    <property type="evidence" value="ECO:0007669"/>
    <property type="project" value="UniProtKB-SubCell"/>
</dbReference>
<sequence length="380" mass="42766">MLVIESHLRQGCRVLLNRQNLLKVRCDLEQYFIDSWKINRRLQIRWRNIRDTYMRNKKKLGTGSAAALAKKKWPLAGHVTFLDHVEYERNTTTNVLNDLDSTLLEDNEGNYIEDPIDEPADIIGRGHTHRKTVKERTDIINTIQAQNQAILNREVDDEIDLFFKSMAISVKKLPSRGKQEVKLQILTLISELERKYTETPAQPAQVLFQMPSQKSHNLMSLSSSSSPCFSSSSGTSQSQGFEPYDMSAAYSQLGNRTLRLQDMQWAIDESIARKSSVVRCAVIKQTDLIASYLSLNVYVEKSACIEEMVATTRNIHNNLHTMNIIPESQCSFINQIKLFADKQLALCWSANVQASSAHCLPNSGGDGGGGVSRDDGGAEE</sequence>
<dbReference type="InterPro" id="IPR004210">
    <property type="entry name" value="BESS_motif"/>
</dbReference>
<feature type="non-terminal residue" evidence="3">
    <location>
        <position position="380"/>
    </location>
</feature>
<dbReference type="EMBL" id="VUJU01009851">
    <property type="protein sequence ID" value="KAF0717219.1"/>
    <property type="molecule type" value="Genomic_DNA"/>
</dbReference>
<reference evidence="3 4" key="1">
    <citation type="submission" date="2019-08" db="EMBL/GenBank/DDBJ databases">
        <title>Whole genome of Aphis craccivora.</title>
        <authorList>
            <person name="Voronova N.V."/>
            <person name="Shulinski R.S."/>
            <person name="Bandarenka Y.V."/>
            <person name="Zhorov D.G."/>
            <person name="Warner D."/>
        </authorList>
    </citation>
    <scope>NUCLEOTIDE SEQUENCE [LARGE SCALE GENOMIC DNA]</scope>
    <source>
        <strain evidence="3">180601</strain>
        <tissue evidence="3">Whole Body</tissue>
    </source>
</reference>
<dbReference type="Proteomes" id="UP000478052">
    <property type="component" value="Unassembled WGS sequence"/>
</dbReference>
<proteinExistence type="predicted"/>